<keyword evidence="3" id="KW-0560">Oxidoreductase</keyword>
<dbReference type="SUPFAM" id="SSF81296">
    <property type="entry name" value="E set domains"/>
    <property type="match status" value="1"/>
</dbReference>
<dbReference type="InterPro" id="IPR002227">
    <property type="entry name" value="Tyrosinase_Cu-bd"/>
</dbReference>
<evidence type="ECO:0000256" key="3">
    <source>
        <dbReference type="ARBA" id="ARBA00023033"/>
    </source>
</evidence>
<dbReference type="PRINTS" id="PR00187">
    <property type="entry name" value="HAEMOCYANIN"/>
</dbReference>
<evidence type="ECO:0000313" key="7">
    <source>
        <dbReference type="RefSeq" id="XP_015605378.1"/>
    </source>
</evidence>
<keyword evidence="4" id="KW-0732">Signal</keyword>
<sequence>MKLAIILATTLIVSACAVLQKADNAFLSRQMQVLHLLQHINEPLQDPELISIRSQFEPKNDVKFYDSKCIKNLMHQIENGHLIPREEIFSLFDANQRKQMKILFDCLMAAKDWDTFMGLATYVRDKMNHRQFVYGFCTALLHRNDCRGLKLPPAYEITPHMFLTTDVIRRAYQAQMQGKPAIVPMKFTGSVLNPEQRVAYFGEDIGLNSHHAHWHMDFPFWMDNQKDRAGELFFYMHHQLLARFDAERLSNYMPPVEPLQWDKPIIEGFAPAAAYPGGQEFPMRPDNVYFQDLPQRTVAEMIEFEARVRDAIDAGVIYDKSGIPIYLNGTQGINVLGALLESSTASIDPQFYGSLHNDAHLLLSRVADPKGKYGNPPGVMEHFETATRDPAFFRLHKHIDNLFKEHKDLLPPYTYDEISFPGVKIEAFKVIGESKASEPNTLITYFDESHINLGNAVNGKPVDIRAVVSRLNHEPFKMVSTIVSDKDTAAFVRVFLAPRYDWYGQEIPLNEARWSMIEIDRFTAKLNAGMNIITRKSHETVVTSSEPMSYPALIKQTAAALAGEATVFVEKTHRHCGFPHRLLLPQGRPQGMKFKLYVVLTDLSKDLHRQFDDFINVPPALSYCGVLDGPFPDTRPMGFPFDRRIPYPENFFQDNAKVIDVTIKNIKI</sequence>
<evidence type="ECO:0000256" key="1">
    <source>
        <dbReference type="ARBA" id="ARBA00009470"/>
    </source>
</evidence>
<dbReference type="PROSITE" id="PS51257">
    <property type="entry name" value="PROKAR_LIPOPROTEIN"/>
    <property type="match status" value="1"/>
</dbReference>
<feature type="signal peptide" evidence="4">
    <location>
        <begin position="1"/>
        <end position="15"/>
    </location>
</feature>
<dbReference type="GO" id="GO:0004497">
    <property type="term" value="F:monooxygenase activity"/>
    <property type="evidence" value="ECO:0007669"/>
    <property type="project" value="UniProtKB-KW"/>
</dbReference>
<dbReference type="InterPro" id="IPR014756">
    <property type="entry name" value="Ig_E-set"/>
</dbReference>
<dbReference type="PROSITE" id="PS00210">
    <property type="entry name" value="HEMOCYANIN_2"/>
    <property type="match status" value="1"/>
</dbReference>
<dbReference type="KEGG" id="ccin:107272596"/>
<comment type="similarity">
    <text evidence="1">Belongs to the tyrosinase family. Hemocyanin subfamily.</text>
</comment>
<dbReference type="InterPro" id="IPR008922">
    <property type="entry name" value="Di-copper_centre_dom_sf"/>
</dbReference>
<dbReference type="Gene3D" id="2.60.40.1520">
    <property type="entry name" value="Hemocyanin, C-terminal domain"/>
    <property type="match status" value="1"/>
</dbReference>
<proteinExistence type="inferred from homology"/>
<name>A0AAJ7C9P2_CEPCN</name>
<evidence type="ECO:0000313" key="6">
    <source>
        <dbReference type="Proteomes" id="UP000694920"/>
    </source>
</evidence>
<dbReference type="PROSITE" id="PS00209">
    <property type="entry name" value="HEMOCYANIN_1"/>
    <property type="match status" value="1"/>
</dbReference>
<dbReference type="InterPro" id="IPR005203">
    <property type="entry name" value="Hemocyanin_C"/>
</dbReference>
<dbReference type="GO" id="GO:0045735">
    <property type="term" value="F:nutrient reservoir activity"/>
    <property type="evidence" value="ECO:0007669"/>
    <property type="project" value="UniProtKB-KW"/>
</dbReference>
<feature type="chain" id="PRO_5042512636" evidence="4">
    <location>
        <begin position="16"/>
        <end position="668"/>
    </location>
</feature>
<reference evidence="7" key="1">
    <citation type="submission" date="2025-08" db="UniProtKB">
        <authorList>
            <consortium name="RefSeq"/>
        </authorList>
    </citation>
    <scope>IDENTIFICATION</scope>
</reference>
<dbReference type="SUPFAM" id="SSF48056">
    <property type="entry name" value="Di-copper centre-containing domain"/>
    <property type="match status" value="1"/>
</dbReference>
<feature type="domain" description="Tyrosinase copper-binding" evidence="5">
    <location>
        <begin position="389"/>
        <end position="400"/>
    </location>
</feature>
<evidence type="ECO:0000259" key="5">
    <source>
        <dbReference type="PROSITE" id="PS00498"/>
    </source>
</evidence>
<dbReference type="Pfam" id="PF03722">
    <property type="entry name" value="Hemocyanin_N"/>
    <property type="match status" value="1"/>
</dbReference>
<dbReference type="GeneID" id="107272596"/>
<keyword evidence="2" id="KW-0758">Storage protein</keyword>
<dbReference type="InterPro" id="IPR005204">
    <property type="entry name" value="Hemocyanin_N"/>
</dbReference>
<dbReference type="PANTHER" id="PTHR11511:SF5">
    <property type="entry name" value="FAT-BODY PROTEIN 1-RELATED"/>
    <property type="match status" value="1"/>
</dbReference>
<keyword evidence="6" id="KW-1185">Reference proteome</keyword>
<keyword evidence="3" id="KW-0503">Monooxygenase</keyword>
<protein>
    <submittedName>
        <fullName evidence="7">Hemocyanin B chain</fullName>
    </submittedName>
</protein>
<gene>
    <name evidence="7" type="primary">LOC107272596</name>
</gene>
<dbReference type="Gene3D" id="1.20.1370.10">
    <property type="entry name" value="Hemocyanin, N-terminal domain"/>
    <property type="match status" value="1"/>
</dbReference>
<dbReference type="InterPro" id="IPR000896">
    <property type="entry name" value="Hemocyanin/hexamerin_mid_dom"/>
</dbReference>
<evidence type="ECO:0000256" key="2">
    <source>
        <dbReference type="ARBA" id="ARBA00022761"/>
    </source>
</evidence>
<evidence type="ECO:0000256" key="4">
    <source>
        <dbReference type="SAM" id="SignalP"/>
    </source>
</evidence>
<dbReference type="InterPro" id="IPR037020">
    <property type="entry name" value="Hemocyanin_C_sf"/>
</dbReference>
<dbReference type="InterPro" id="IPR013788">
    <property type="entry name" value="Hemocyanin/hexamerin"/>
</dbReference>
<dbReference type="PANTHER" id="PTHR11511">
    <property type="entry name" value="LARVAL STORAGE PROTEIN/PHENOLOXIDASE"/>
    <property type="match status" value="1"/>
</dbReference>
<dbReference type="InterPro" id="IPR036697">
    <property type="entry name" value="Hemocyanin_N_sf"/>
</dbReference>
<dbReference type="GO" id="GO:0005615">
    <property type="term" value="C:extracellular space"/>
    <property type="evidence" value="ECO:0007669"/>
    <property type="project" value="UniProtKB-ARBA"/>
</dbReference>
<dbReference type="Pfam" id="PF00372">
    <property type="entry name" value="Hemocyanin_M"/>
    <property type="match status" value="1"/>
</dbReference>
<dbReference type="PROSITE" id="PS00498">
    <property type="entry name" value="TYROSINASE_2"/>
    <property type="match status" value="1"/>
</dbReference>
<dbReference type="SUPFAM" id="SSF48050">
    <property type="entry name" value="Hemocyanin, N-terminal domain"/>
    <property type="match status" value="1"/>
</dbReference>
<accession>A0AAJ7C9P2</accession>
<dbReference type="Pfam" id="PF03723">
    <property type="entry name" value="Hemocyanin_C"/>
    <property type="match status" value="1"/>
</dbReference>
<dbReference type="Gene3D" id="1.10.1280.10">
    <property type="entry name" value="Di-copper center containing domain from catechol oxidase"/>
    <property type="match status" value="1"/>
</dbReference>
<organism evidence="6 7">
    <name type="scientific">Cephus cinctus</name>
    <name type="common">Wheat stem sawfly</name>
    <dbReference type="NCBI Taxonomy" id="211228"/>
    <lineage>
        <taxon>Eukaryota</taxon>
        <taxon>Metazoa</taxon>
        <taxon>Ecdysozoa</taxon>
        <taxon>Arthropoda</taxon>
        <taxon>Hexapoda</taxon>
        <taxon>Insecta</taxon>
        <taxon>Pterygota</taxon>
        <taxon>Neoptera</taxon>
        <taxon>Endopterygota</taxon>
        <taxon>Hymenoptera</taxon>
        <taxon>Cephoidea</taxon>
        <taxon>Cephidae</taxon>
        <taxon>Cephus</taxon>
    </lineage>
</organism>
<dbReference type="RefSeq" id="XP_015605378.1">
    <property type="nucleotide sequence ID" value="XM_015749892.2"/>
</dbReference>
<dbReference type="Proteomes" id="UP000694920">
    <property type="component" value="Unplaced"/>
</dbReference>
<dbReference type="AlphaFoldDB" id="A0AAJ7C9P2"/>